<name>A0A7W7SIX7_9ACTN</name>
<accession>A0A7W7SIX7</accession>
<reference evidence="3 4" key="1">
    <citation type="submission" date="2020-08" db="EMBL/GenBank/DDBJ databases">
        <title>Sequencing the genomes of 1000 actinobacteria strains.</title>
        <authorList>
            <person name="Klenk H.-P."/>
        </authorList>
    </citation>
    <scope>NUCLEOTIDE SEQUENCE [LARGE SCALE GENOMIC DNA]</scope>
    <source>
        <strain evidence="3 4">DSM 44786</strain>
    </source>
</reference>
<dbReference type="RefSeq" id="WP_184923139.1">
    <property type="nucleotide sequence ID" value="NZ_JACHJR010000001.1"/>
</dbReference>
<dbReference type="InterPro" id="IPR044929">
    <property type="entry name" value="DNA/RNA_non-sp_Endonuclease_sf"/>
</dbReference>
<feature type="region of interest" description="Disordered" evidence="2">
    <location>
        <begin position="360"/>
        <end position="390"/>
    </location>
</feature>
<dbReference type="Proteomes" id="UP000573327">
    <property type="component" value="Unassembled WGS sequence"/>
</dbReference>
<dbReference type="Gene3D" id="1.10.287.1490">
    <property type="match status" value="1"/>
</dbReference>
<evidence type="ECO:0000256" key="1">
    <source>
        <dbReference type="SAM" id="Coils"/>
    </source>
</evidence>
<feature type="coiled-coil region" evidence="1">
    <location>
        <begin position="45"/>
        <end position="72"/>
    </location>
</feature>
<dbReference type="AlphaFoldDB" id="A0A7W7SIX7"/>
<organism evidence="3 4">
    <name type="scientific">Kitasatospora gansuensis</name>
    <dbReference type="NCBI Taxonomy" id="258050"/>
    <lineage>
        <taxon>Bacteria</taxon>
        <taxon>Bacillati</taxon>
        <taxon>Actinomycetota</taxon>
        <taxon>Actinomycetes</taxon>
        <taxon>Kitasatosporales</taxon>
        <taxon>Streptomycetaceae</taxon>
        <taxon>Kitasatospora</taxon>
    </lineage>
</organism>
<keyword evidence="4" id="KW-1185">Reference proteome</keyword>
<feature type="region of interest" description="Disordered" evidence="2">
    <location>
        <begin position="222"/>
        <end position="257"/>
    </location>
</feature>
<dbReference type="EMBL" id="JACHJR010000001">
    <property type="protein sequence ID" value="MBB4951290.1"/>
    <property type="molecule type" value="Genomic_DNA"/>
</dbReference>
<keyword evidence="1" id="KW-0175">Coiled coil</keyword>
<feature type="compositionally biased region" description="Polar residues" evidence="2">
    <location>
        <begin position="179"/>
        <end position="194"/>
    </location>
</feature>
<dbReference type="GO" id="GO:0016301">
    <property type="term" value="F:kinase activity"/>
    <property type="evidence" value="ECO:0007669"/>
    <property type="project" value="UniProtKB-KW"/>
</dbReference>
<protein>
    <submittedName>
        <fullName evidence="3">Chemotaxis protein histidine kinase CheA</fullName>
    </submittedName>
</protein>
<proteinExistence type="predicted"/>
<evidence type="ECO:0000256" key="2">
    <source>
        <dbReference type="SAM" id="MobiDB-lite"/>
    </source>
</evidence>
<dbReference type="Gene3D" id="3.40.570.10">
    <property type="entry name" value="Extracellular Endonuclease, subunit A"/>
    <property type="match status" value="1"/>
</dbReference>
<evidence type="ECO:0000313" key="4">
    <source>
        <dbReference type="Proteomes" id="UP000573327"/>
    </source>
</evidence>
<evidence type="ECO:0000313" key="3">
    <source>
        <dbReference type="EMBL" id="MBB4951290.1"/>
    </source>
</evidence>
<comment type="caution">
    <text evidence="3">The sequence shown here is derived from an EMBL/GenBank/DDBJ whole genome shotgun (WGS) entry which is preliminary data.</text>
</comment>
<gene>
    <name evidence="3" type="ORF">F4556_006825</name>
</gene>
<keyword evidence="3" id="KW-0418">Kinase</keyword>
<keyword evidence="3" id="KW-0808">Transferase</keyword>
<feature type="compositionally biased region" description="Polar residues" evidence="2">
    <location>
        <begin position="148"/>
        <end position="162"/>
    </location>
</feature>
<feature type="region of interest" description="Disordered" evidence="2">
    <location>
        <begin position="148"/>
        <end position="205"/>
    </location>
</feature>
<sequence>MALLVPVVGAGVQTITATNAVAVTAPSGTAVPVRLALPGGFEAALATLLQEVEEENKRVAELAQQEKEVVAEAERITKAAAALDNDIQANNAKTTAANQKTSSLNTRTQALNAKIDAHNAKPNKFQLPAQAAAANAYQAEVNELRSEQSQLQAEASGLQSERAQVEQERAGLTSRKSELTSASRANDSKASTLRNEAQQLQNQNQQLLQQMAQAVQSLVETPPSPAATMDRGGDAPAPPQRSEPSQGQDTDTADSPYRQPQISALKAYEKESGTSVDMRPGTAYLTPEAVSKLPAAQAAVLGSPSITYDGLARKPNGRYTALRVRTPEAAALPALAPEVLGTAGLVVHQAGRKRVVDEVKELQEAPSSSQPAPGSTPTPEPTREPKDCRSGFGGGWRTYLPIDQSGRAQGAEACLDEAWLNTHEGSTTTRDIRPLGYEWAGRYGAWLGSRPPNLWINNCHLLAASLSGSGTDLANLATCSRAANASKQAVDDPGMNPNMASIEAQVKKAIVADHQIVHYTVVARYEGTRTVPYEFDITAVGTHVDGSPGIDVHSAIQNRIFGVNSGGWFNLGRADENSAPVPTGAMK</sequence>
<feature type="compositionally biased region" description="Low complexity" evidence="2">
    <location>
        <begin position="195"/>
        <end position="205"/>
    </location>
</feature>